<accession>A0A1U9JXT4</accession>
<feature type="transmembrane region" description="Helical" evidence="1">
    <location>
        <begin position="40"/>
        <end position="65"/>
    </location>
</feature>
<keyword evidence="1" id="KW-0472">Membrane</keyword>
<gene>
    <name evidence="2" type="ORF">PAEH1_01605</name>
</gene>
<dbReference type="Pfam" id="PF04286">
    <property type="entry name" value="DUF445"/>
    <property type="match status" value="1"/>
</dbReference>
<evidence type="ECO:0000313" key="3">
    <source>
        <dbReference type="Proteomes" id="UP000189369"/>
    </source>
</evidence>
<keyword evidence="1" id="KW-1133">Transmembrane helix</keyword>
<proteinExistence type="predicted"/>
<name>A0A1U9JXT4_9BURK</name>
<dbReference type="PANTHER" id="PTHR38442">
    <property type="entry name" value="INNER MEMBRANE PROTEIN-RELATED"/>
    <property type="match status" value="1"/>
</dbReference>
<evidence type="ECO:0008006" key="4">
    <source>
        <dbReference type="Google" id="ProtNLM"/>
    </source>
</evidence>
<evidence type="ECO:0000313" key="2">
    <source>
        <dbReference type="EMBL" id="AQS50574.1"/>
    </source>
</evidence>
<sequence length="418" mass="47254">MTSKTLTPLAKSKALATSFFVAALLIFVGAKIFQTEAPVWGYVIAFSEAAMVGALADWFAVTALFRHPLGLPLPHTAIIPRNKARIARNLADFICEHFLSTEQVLQKLQQWQLPRQLMRWLIRKENTERISDYTALVAQHSLTALRDSRAQHFIQQTAINNLKSINFSGLLGQVLELLTADQRHQELLNHALEGFSSVLQKEEIQQFIAEKLSAEVKRTVHVKSISDYVGEWGTRRLVTLIANEVKAVSEDPHHALRYSFSAHLKAFIDRLQSDPSFALKVSAIQEQIVNDPVLMKYLSSLWTEALDWIERDLDSEQSVFKQKLNAGLRQVAHHILHDAAMEQLLNEKLLQLAPPLIAKYRVQIAHYIADRVNAWEEHELVYQLENAIGKDLQYIRINGTLVGGVVGIIIHALGQFMA</sequence>
<dbReference type="OrthoDB" id="9769590at2"/>
<dbReference type="AlphaFoldDB" id="A0A1U9JXT4"/>
<dbReference type="InterPro" id="IPR007383">
    <property type="entry name" value="DUF445"/>
</dbReference>
<organism evidence="2 3">
    <name type="scientific">Paenalcaligenes hominis</name>
    <dbReference type="NCBI Taxonomy" id="643674"/>
    <lineage>
        <taxon>Bacteria</taxon>
        <taxon>Pseudomonadati</taxon>
        <taxon>Pseudomonadota</taxon>
        <taxon>Betaproteobacteria</taxon>
        <taxon>Burkholderiales</taxon>
        <taxon>Alcaligenaceae</taxon>
        <taxon>Paenalcaligenes</taxon>
    </lineage>
</organism>
<dbReference type="GO" id="GO:0005886">
    <property type="term" value="C:plasma membrane"/>
    <property type="evidence" value="ECO:0007669"/>
    <property type="project" value="TreeGrafter"/>
</dbReference>
<dbReference type="KEGG" id="phn:PAEH1_01605"/>
<evidence type="ECO:0000256" key="1">
    <source>
        <dbReference type="SAM" id="Phobius"/>
    </source>
</evidence>
<dbReference type="Proteomes" id="UP000189369">
    <property type="component" value="Chromosome"/>
</dbReference>
<reference evidence="2 3" key="1">
    <citation type="submission" date="2017-01" db="EMBL/GenBank/DDBJ databases">
        <title>Complete Genome Sequence of Paenalcaligenes hominis, Isolated from a paraplegic Patient with neurogenic bladder.</title>
        <authorList>
            <person name="Mukhopadhyay R."/>
            <person name="Joaquin J."/>
            <person name="Hogue R."/>
            <person name="Kilaru A."/>
            <person name="Jospin G."/>
            <person name="Mars K."/>
            <person name="Eisen J.A."/>
            <person name="Chaturvedi V."/>
        </authorList>
    </citation>
    <scope>NUCLEOTIDE SEQUENCE [LARGE SCALE GENOMIC DNA]</scope>
    <source>
        <strain evidence="2 3">15S00501</strain>
    </source>
</reference>
<protein>
    <recommendedName>
        <fullName evidence="4">DUF445 domain-containing protein</fullName>
    </recommendedName>
</protein>
<keyword evidence="1" id="KW-0812">Transmembrane</keyword>
<dbReference type="PANTHER" id="PTHR38442:SF1">
    <property type="entry name" value="INNER MEMBRANE PROTEIN"/>
    <property type="match status" value="1"/>
</dbReference>
<dbReference type="EMBL" id="CP019697">
    <property type="protein sequence ID" value="AQS50574.1"/>
    <property type="molecule type" value="Genomic_DNA"/>
</dbReference>